<evidence type="ECO:0000313" key="2">
    <source>
        <dbReference type="Proteomes" id="UP000054516"/>
    </source>
</evidence>
<sequence length="97" mass="10273">MTTDPILTLPADVIQTTTVGGEPPVVSRGGGTHCVRIHGSPGRMRTPSRNQWGHASCVEPVGRKSVEMAMGKEEHRTAVAILGPDQTRPLSAHGLRA</sequence>
<dbReference type="Proteomes" id="UP000054516">
    <property type="component" value="Unassembled WGS sequence"/>
</dbReference>
<name>A0A1S8AB64_ROSNE</name>
<reference evidence="1" key="1">
    <citation type="submission" date="2016-03" db="EMBL/GenBank/DDBJ databases">
        <title>Draft genome sequence of Rosellinia necatrix.</title>
        <authorList>
            <person name="Kanematsu S."/>
        </authorList>
    </citation>
    <scope>NUCLEOTIDE SEQUENCE [LARGE SCALE GENOMIC DNA]</scope>
    <source>
        <strain evidence="1">W97</strain>
    </source>
</reference>
<gene>
    <name evidence="1" type="ORF">SAMD00023353_11500130</name>
</gene>
<dbReference type="EMBL" id="DF977560">
    <property type="protein sequence ID" value="GAW27356.1"/>
    <property type="molecule type" value="Genomic_DNA"/>
</dbReference>
<protein>
    <submittedName>
        <fullName evidence="1">Uncharacterized protein</fullName>
    </submittedName>
</protein>
<keyword evidence="2" id="KW-1185">Reference proteome</keyword>
<dbReference type="AlphaFoldDB" id="A0A1S8AB64"/>
<accession>A0A1S8AB64</accession>
<organism evidence="1">
    <name type="scientific">Rosellinia necatrix</name>
    <name type="common">White root-rot fungus</name>
    <dbReference type="NCBI Taxonomy" id="77044"/>
    <lineage>
        <taxon>Eukaryota</taxon>
        <taxon>Fungi</taxon>
        <taxon>Dikarya</taxon>
        <taxon>Ascomycota</taxon>
        <taxon>Pezizomycotina</taxon>
        <taxon>Sordariomycetes</taxon>
        <taxon>Xylariomycetidae</taxon>
        <taxon>Xylariales</taxon>
        <taxon>Xylariaceae</taxon>
        <taxon>Rosellinia</taxon>
    </lineage>
</organism>
<evidence type="ECO:0000313" key="1">
    <source>
        <dbReference type="EMBL" id="GAW27356.1"/>
    </source>
</evidence>
<proteinExistence type="predicted"/>